<evidence type="ECO:0000313" key="11">
    <source>
        <dbReference type="EMBL" id="STZ14424.1"/>
    </source>
</evidence>
<evidence type="ECO:0000313" key="10">
    <source>
        <dbReference type="EMBL" id="STZ14067.1"/>
    </source>
</evidence>
<dbReference type="EMBL" id="UGQE01000004">
    <property type="protein sequence ID" value="STZ14742.1"/>
    <property type="molecule type" value="Genomic_DNA"/>
</dbReference>
<evidence type="ECO:0000256" key="1">
    <source>
        <dbReference type="SAM" id="SignalP"/>
    </source>
</evidence>
<evidence type="ECO:0000313" key="5">
    <source>
        <dbReference type="EMBL" id="STZ13593.1"/>
    </source>
</evidence>
<evidence type="ECO:0000313" key="8">
    <source>
        <dbReference type="EMBL" id="STZ13816.1"/>
    </source>
</evidence>
<feature type="signal peptide" evidence="1">
    <location>
        <begin position="1"/>
        <end position="32"/>
    </location>
</feature>
<evidence type="ECO:0000313" key="3">
    <source>
        <dbReference type="EMBL" id="STZ10693.1"/>
    </source>
</evidence>
<evidence type="ECO:0000313" key="6">
    <source>
        <dbReference type="EMBL" id="STZ13612.1"/>
    </source>
</evidence>
<organism evidence="15 18">
    <name type="scientific">Moraxella caviae</name>
    <dbReference type="NCBI Taxonomy" id="34060"/>
    <lineage>
        <taxon>Bacteria</taxon>
        <taxon>Pseudomonadati</taxon>
        <taxon>Pseudomonadota</taxon>
        <taxon>Gammaproteobacteria</taxon>
        <taxon>Moraxellales</taxon>
        <taxon>Moraxellaceae</taxon>
        <taxon>Moraxella</taxon>
    </lineage>
</organism>
<dbReference type="EMBL" id="UGQE01000001">
    <property type="protein sequence ID" value="STZ10693.1"/>
    <property type="molecule type" value="Genomic_DNA"/>
</dbReference>
<evidence type="ECO:0000313" key="16">
    <source>
        <dbReference type="EMBL" id="STZ14828.1"/>
    </source>
</evidence>
<dbReference type="EMBL" id="UGQE01000004">
    <property type="protein sequence ID" value="STZ14828.1"/>
    <property type="molecule type" value="Genomic_DNA"/>
</dbReference>
<dbReference type="EMBL" id="UGQE01000004">
    <property type="protein sequence ID" value="STZ14769.1"/>
    <property type="molecule type" value="Genomic_DNA"/>
</dbReference>
<dbReference type="EMBL" id="UGQE01000004">
    <property type="protein sequence ID" value="STZ14951.1"/>
    <property type="molecule type" value="Genomic_DNA"/>
</dbReference>
<keyword evidence="1" id="KW-0732">Signal</keyword>
<evidence type="ECO:0000313" key="2">
    <source>
        <dbReference type="EMBL" id="STZ09696.1"/>
    </source>
</evidence>
<evidence type="ECO:0000313" key="14">
    <source>
        <dbReference type="EMBL" id="STZ14769.1"/>
    </source>
</evidence>
<feature type="chain" id="PRO_5044074790" description="Hemolysin transporter protein shlB" evidence="1">
    <location>
        <begin position="33"/>
        <end position="122"/>
    </location>
</feature>
<dbReference type="EMBL" id="UGQE01000002">
    <property type="protein sequence ID" value="STZ13544.1"/>
    <property type="molecule type" value="Genomic_DNA"/>
</dbReference>
<dbReference type="EMBL" id="UGQE01000004">
    <property type="protein sequence ID" value="STZ14525.1"/>
    <property type="molecule type" value="Genomic_DNA"/>
</dbReference>
<dbReference type="EMBL" id="UGQE01000004">
    <property type="protein sequence ID" value="STZ13756.1"/>
    <property type="molecule type" value="Genomic_DNA"/>
</dbReference>
<evidence type="ECO:0000313" key="18">
    <source>
        <dbReference type="Proteomes" id="UP000255279"/>
    </source>
</evidence>
<dbReference type="Proteomes" id="UP000255279">
    <property type="component" value="Unassembled WGS sequence"/>
</dbReference>
<evidence type="ECO:0000313" key="9">
    <source>
        <dbReference type="EMBL" id="STZ13847.1"/>
    </source>
</evidence>
<evidence type="ECO:0000313" key="4">
    <source>
        <dbReference type="EMBL" id="STZ13544.1"/>
    </source>
</evidence>
<gene>
    <name evidence="2" type="ORF">NCTC10293_00006</name>
    <name evidence="3" type="ORF">NCTC10293_01048</name>
    <name evidence="4" type="ORF">NCTC10293_01118</name>
    <name evidence="5" type="ORF">NCTC10293_01167</name>
    <name evidence="6" type="ORF">NCTC10293_01190</name>
    <name evidence="7" type="ORF">NCTC10293_01334</name>
    <name evidence="8" type="ORF">NCTC10293_01394</name>
    <name evidence="9" type="ORF">NCTC10293_01425</name>
    <name evidence="10" type="ORF">NCTC10293_01656</name>
    <name evidence="11" type="ORF">NCTC10293_02018</name>
    <name evidence="12" type="ORF">NCTC10293_02120</name>
    <name evidence="13" type="ORF">NCTC10293_02339</name>
    <name evidence="14" type="ORF">NCTC10293_02366</name>
    <name evidence="15" type="ORF">NCTC10293_02389</name>
    <name evidence="16" type="ORF">NCTC10293_02427</name>
    <name evidence="17" type="ORF">NCTC10293_02558</name>
</gene>
<evidence type="ECO:0000313" key="12">
    <source>
        <dbReference type="EMBL" id="STZ14525.1"/>
    </source>
</evidence>
<protein>
    <recommendedName>
        <fullName evidence="19">Hemolysin transporter protein shlB</fullName>
    </recommendedName>
</protein>
<dbReference type="EMBL" id="UGQE01000004">
    <property type="protein sequence ID" value="STZ14067.1"/>
    <property type="molecule type" value="Genomic_DNA"/>
</dbReference>
<dbReference type="EMBL" id="UGQE01000004">
    <property type="protein sequence ID" value="STZ13816.1"/>
    <property type="molecule type" value="Genomic_DNA"/>
</dbReference>
<evidence type="ECO:0000313" key="17">
    <source>
        <dbReference type="EMBL" id="STZ14951.1"/>
    </source>
</evidence>
<reference evidence="15 18" key="1">
    <citation type="submission" date="2018-06" db="EMBL/GenBank/DDBJ databases">
        <authorList>
            <consortium name="Pathogen Informatics"/>
            <person name="Doyle S."/>
        </authorList>
    </citation>
    <scope>NUCLEOTIDE SEQUENCE [LARGE SCALE GENOMIC DNA]</scope>
    <source>
        <strain evidence="15 18">NCTC10293</strain>
    </source>
</reference>
<name>A0A378RBR4_9GAMM</name>
<dbReference type="AlphaFoldDB" id="A0A378RBR4"/>
<dbReference type="EMBL" id="UGQE01000004">
    <property type="protein sequence ID" value="STZ14792.1"/>
    <property type="molecule type" value="Genomic_DNA"/>
</dbReference>
<proteinExistence type="predicted"/>
<evidence type="ECO:0000313" key="7">
    <source>
        <dbReference type="EMBL" id="STZ13756.1"/>
    </source>
</evidence>
<sequence length="122" mass="13501">MTYTNHPSYCILSLPTRLALAVSLTLCCSAYANTPEQIAHQQILLNEQRQAALNQSLMVSPSIQVDVPVAESIAKMDSVHTDNQDSTVGCAQRTTNLNHFIGVLHPYPLQVHITPYRYPHSS</sequence>
<accession>A0A378RBR4</accession>
<evidence type="ECO:0000313" key="13">
    <source>
        <dbReference type="EMBL" id="STZ14742.1"/>
    </source>
</evidence>
<dbReference type="EMBL" id="UGQE01000002">
    <property type="protein sequence ID" value="STZ13593.1"/>
    <property type="molecule type" value="Genomic_DNA"/>
</dbReference>
<dbReference type="EMBL" id="UGQE01000001">
    <property type="protein sequence ID" value="STZ09696.1"/>
    <property type="molecule type" value="Genomic_DNA"/>
</dbReference>
<dbReference type="EMBL" id="UGQE01000004">
    <property type="protein sequence ID" value="STZ13847.1"/>
    <property type="molecule type" value="Genomic_DNA"/>
</dbReference>
<evidence type="ECO:0000313" key="15">
    <source>
        <dbReference type="EMBL" id="STZ14792.1"/>
    </source>
</evidence>
<dbReference type="EMBL" id="UGQE01000002">
    <property type="protein sequence ID" value="STZ13612.1"/>
    <property type="molecule type" value="Genomic_DNA"/>
</dbReference>
<dbReference type="EMBL" id="UGQE01000004">
    <property type="protein sequence ID" value="STZ14424.1"/>
    <property type="molecule type" value="Genomic_DNA"/>
</dbReference>
<evidence type="ECO:0008006" key="19">
    <source>
        <dbReference type="Google" id="ProtNLM"/>
    </source>
</evidence>